<evidence type="ECO:0000313" key="5">
    <source>
        <dbReference type="RefSeq" id="XP_056690926.1"/>
    </source>
</evidence>
<protein>
    <submittedName>
        <fullName evidence="5">Uncharacterized protein</fullName>
    </submittedName>
</protein>
<gene>
    <name evidence="5" type="primary">LOC110800879</name>
</gene>
<dbReference type="RefSeq" id="XP_056690926.1">
    <property type="nucleotide sequence ID" value="XM_056834948.1"/>
</dbReference>
<dbReference type="InterPro" id="IPR038538">
    <property type="entry name" value="MTERF_sf"/>
</dbReference>
<dbReference type="GO" id="GO:0009658">
    <property type="term" value="P:chloroplast organization"/>
    <property type="evidence" value="ECO:0000318"/>
    <property type="project" value="GO_Central"/>
</dbReference>
<keyword evidence="2" id="KW-0805">Transcription regulation</keyword>
<comment type="similarity">
    <text evidence="1">Belongs to the mTERF family.</text>
</comment>
<keyword evidence="3" id="KW-0809">Transit peptide</keyword>
<sequence length="387" mass="44347">MKGKACVLKIMFAVQSIKVDLFNYYRNTSPFTKACFFSSTTESSSRSSPHIDERVQESVKVAAFPKCATDVLRNYGCSESQICTIFSRQPSLRTCIPTNLESKLNLLRKLGVSSSELVNMIHCRPRLLCCRINRNFDERLAHLQSLFESRDSCVKAIIRNPSLLIYDFHKTVEPVISLYEKMGLSKKDVISMLMLRPTIVHRTSMSPEKLEYIRRIGICSRSKMYKYVVTIIGVSRFETIREKVANLEDYGFSEDEVLALIGRSPLLMTLSVEKVKRNMAFMMGTMKLPAKTICRYPFLLFSNLETVLRPRVLLAGKMRGMDLSPELNGAVMLKALRMTEPRFLKRFVECQEEEIRKQLLSYYRVFKGIKLLAASSKKASYTSGFPF</sequence>
<dbReference type="PANTHER" id="PTHR13068:SF223">
    <property type="entry name" value="MITOCHONDRIAL TRANSCRIPTION TERMINATION FACTOR FAMILY PROTEIN"/>
    <property type="match status" value="1"/>
</dbReference>
<keyword evidence="4" id="KW-1185">Reference proteome</keyword>
<dbReference type="PANTHER" id="PTHR13068">
    <property type="entry name" value="CGI-12 PROTEIN-RELATED"/>
    <property type="match status" value="1"/>
</dbReference>
<dbReference type="GeneID" id="110800879"/>
<evidence type="ECO:0000256" key="2">
    <source>
        <dbReference type="ARBA" id="ARBA00022472"/>
    </source>
</evidence>
<dbReference type="GO" id="GO:0003676">
    <property type="term" value="F:nucleic acid binding"/>
    <property type="evidence" value="ECO:0007669"/>
    <property type="project" value="InterPro"/>
</dbReference>
<dbReference type="Gene3D" id="1.25.70.10">
    <property type="entry name" value="Transcription termination factor 3, mitochondrial"/>
    <property type="match status" value="1"/>
</dbReference>
<dbReference type="FunFam" id="1.25.70.10:FF:000026">
    <property type="entry name" value="Mitochondrial transcription termination factor family protein"/>
    <property type="match status" value="1"/>
</dbReference>
<organism evidence="4 5">
    <name type="scientific">Spinacia oleracea</name>
    <name type="common">Spinach</name>
    <dbReference type="NCBI Taxonomy" id="3562"/>
    <lineage>
        <taxon>Eukaryota</taxon>
        <taxon>Viridiplantae</taxon>
        <taxon>Streptophyta</taxon>
        <taxon>Embryophyta</taxon>
        <taxon>Tracheophyta</taxon>
        <taxon>Spermatophyta</taxon>
        <taxon>Magnoliopsida</taxon>
        <taxon>eudicotyledons</taxon>
        <taxon>Gunneridae</taxon>
        <taxon>Pentapetalae</taxon>
        <taxon>Caryophyllales</taxon>
        <taxon>Chenopodiaceae</taxon>
        <taxon>Chenopodioideae</taxon>
        <taxon>Anserineae</taxon>
        <taxon>Spinacia</taxon>
    </lineage>
</organism>
<keyword evidence="2" id="KW-0806">Transcription termination</keyword>
<dbReference type="SMART" id="SM00733">
    <property type="entry name" value="Mterf"/>
    <property type="match status" value="7"/>
</dbReference>
<dbReference type="InterPro" id="IPR003690">
    <property type="entry name" value="MTERF"/>
</dbReference>
<dbReference type="GO" id="GO:0009507">
    <property type="term" value="C:chloroplast"/>
    <property type="evidence" value="ECO:0000318"/>
    <property type="project" value="GO_Central"/>
</dbReference>
<dbReference type="Proteomes" id="UP000813463">
    <property type="component" value="Chromosome 1"/>
</dbReference>
<evidence type="ECO:0000256" key="3">
    <source>
        <dbReference type="ARBA" id="ARBA00022946"/>
    </source>
</evidence>
<reference evidence="4" key="1">
    <citation type="journal article" date="2021" name="Nat. Commun.">
        <title>Genomic analyses provide insights into spinach domestication and the genetic basis of agronomic traits.</title>
        <authorList>
            <person name="Cai X."/>
            <person name="Sun X."/>
            <person name="Xu C."/>
            <person name="Sun H."/>
            <person name="Wang X."/>
            <person name="Ge C."/>
            <person name="Zhang Z."/>
            <person name="Wang Q."/>
            <person name="Fei Z."/>
            <person name="Jiao C."/>
            <person name="Wang Q."/>
        </authorList>
    </citation>
    <scope>NUCLEOTIDE SEQUENCE [LARGE SCALE GENOMIC DNA]</scope>
    <source>
        <strain evidence="4">cv. Varoflay</strain>
    </source>
</reference>
<keyword evidence="2" id="KW-0804">Transcription</keyword>
<reference evidence="5" key="2">
    <citation type="submission" date="2025-08" db="UniProtKB">
        <authorList>
            <consortium name="RefSeq"/>
        </authorList>
    </citation>
    <scope>IDENTIFICATION</scope>
    <source>
        <tissue evidence="5">Leaf</tissue>
    </source>
</reference>
<dbReference type="Pfam" id="PF02536">
    <property type="entry name" value="mTERF"/>
    <property type="match status" value="1"/>
</dbReference>
<name>A0A9R0K7Z6_SPIOL</name>
<dbReference type="KEGG" id="soe:110800879"/>
<accession>A0A9R0K7Z6</accession>
<proteinExistence type="inferred from homology"/>
<dbReference type="AlphaFoldDB" id="A0A9R0K7Z6"/>
<dbReference type="GO" id="GO:0006353">
    <property type="term" value="P:DNA-templated transcription termination"/>
    <property type="evidence" value="ECO:0007669"/>
    <property type="project" value="UniProtKB-KW"/>
</dbReference>
<evidence type="ECO:0000256" key="1">
    <source>
        <dbReference type="ARBA" id="ARBA00007692"/>
    </source>
</evidence>
<evidence type="ECO:0000313" key="4">
    <source>
        <dbReference type="Proteomes" id="UP000813463"/>
    </source>
</evidence>